<feature type="compositionally biased region" description="Gly residues" evidence="3">
    <location>
        <begin position="281"/>
        <end position="305"/>
    </location>
</feature>
<protein>
    <recommendedName>
        <fullName evidence="7">Mce-associated membrane protein</fullName>
    </recommendedName>
</protein>
<evidence type="ECO:0000256" key="3">
    <source>
        <dbReference type="SAM" id="MobiDB-lite"/>
    </source>
</evidence>
<accession>A0ABR9K1G5</accession>
<comment type="caution">
    <text evidence="5">The sequence shown here is derived from an EMBL/GenBank/DDBJ whole genome shotgun (WGS) entry which is preliminary data.</text>
</comment>
<reference evidence="5 6" key="1">
    <citation type="submission" date="2020-10" db="EMBL/GenBank/DDBJ databases">
        <title>Sequencing the genomes of 1000 actinobacteria strains.</title>
        <authorList>
            <person name="Klenk H.-P."/>
        </authorList>
    </citation>
    <scope>NUCLEOTIDE SEQUENCE [LARGE SCALE GENOMIC DNA]</scope>
    <source>
        <strain evidence="5 6">DSM 46744</strain>
    </source>
</reference>
<dbReference type="EMBL" id="JADBDZ010000001">
    <property type="protein sequence ID" value="MBE1536682.1"/>
    <property type="molecule type" value="Genomic_DNA"/>
</dbReference>
<dbReference type="PANTHER" id="PTHR37042:SF4">
    <property type="entry name" value="OUTER MEMBRANE PROTEIN RV1973"/>
    <property type="match status" value="1"/>
</dbReference>
<gene>
    <name evidence="5" type="ORF">H4W34_006515</name>
</gene>
<dbReference type="RefSeq" id="WP_192762688.1">
    <property type="nucleotide sequence ID" value="NZ_JADBDZ010000001.1"/>
</dbReference>
<keyword evidence="4" id="KW-0812">Transmembrane</keyword>
<name>A0ABR9K1G5_9ACTN</name>
<keyword evidence="2 4" id="KW-0472">Membrane</keyword>
<keyword evidence="4" id="KW-1133">Transmembrane helix</keyword>
<keyword evidence="6" id="KW-1185">Reference proteome</keyword>
<organism evidence="5 6">
    <name type="scientific">Actinomadura algeriensis</name>
    <dbReference type="NCBI Taxonomy" id="1679523"/>
    <lineage>
        <taxon>Bacteria</taxon>
        <taxon>Bacillati</taxon>
        <taxon>Actinomycetota</taxon>
        <taxon>Actinomycetes</taxon>
        <taxon>Streptosporangiales</taxon>
        <taxon>Thermomonosporaceae</taxon>
        <taxon>Actinomadura</taxon>
    </lineage>
</organism>
<evidence type="ECO:0000256" key="2">
    <source>
        <dbReference type="ARBA" id="ARBA00023136"/>
    </source>
</evidence>
<evidence type="ECO:0000313" key="5">
    <source>
        <dbReference type="EMBL" id="MBE1536682.1"/>
    </source>
</evidence>
<evidence type="ECO:0008006" key="7">
    <source>
        <dbReference type="Google" id="ProtNLM"/>
    </source>
</evidence>
<dbReference type="Proteomes" id="UP000627838">
    <property type="component" value="Unassembled WGS sequence"/>
</dbReference>
<sequence>MKADISAKPEADRGVPAVYEYGLTFVAGKGGGSKGAARRRPPKVPAAVLAASFGKAEEKAEDKAEAVAGGAGEGADTKEGKGSGGTRGLRRRVRFGPRTRVALRIVPMAALVAVTAGLAVVWQDKNDLAGEADTRRELVGAASKVAGTFFNWDYRRMDESFKAKYPLLTEKAADTIRPTAETLTAYFTKNKVSSRAHINDIYPGEIKDGAANVLVVINTKVTTVESVQSNTGATLALSMEHTAGKWLAGNITLLSPGAESVTDENGKPLSGSDGEDAEGADGSGGAGSSGSGLPGAGGLPGTGAP</sequence>
<feature type="transmembrane region" description="Helical" evidence="4">
    <location>
        <begin position="101"/>
        <end position="122"/>
    </location>
</feature>
<feature type="region of interest" description="Disordered" evidence="3">
    <location>
        <begin position="62"/>
        <end position="90"/>
    </location>
</feature>
<evidence type="ECO:0000313" key="6">
    <source>
        <dbReference type="Proteomes" id="UP000627838"/>
    </source>
</evidence>
<dbReference type="PANTHER" id="PTHR37042">
    <property type="entry name" value="OUTER MEMBRANE PROTEIN RV1973"/>
    <property type="match status" value="1"/>
</dbReference>
<comment type="subcellular location">
    <subcellularLocation>
        <location evidence="1">Membrane</location>
    </subcellularLocation>
</comment>
<evidence type="ECO:0000256" key="4">
    <source>
        <dbReference type="SAM" id="Phobius"/>
    </source>
</evidence>
<feature type="region of interest" description="Disordered" evidence="3">
    <location>
        <begin position="257"/>
        <end position="305"/>
    </location>
</feature>
<proteinExistence type="predicted"/>
<evidence type="ECO:0000256" key="1">
    <source>
        <dbReference type="ARBA" id="ARBA00004370"/>
    </source>
</evidence>